<dbReference type="EMBL" id="JAVDTI010000007">
    <property type="protein sequence ID" value="MDR6808825.1"/>
    <property type="molecule type" value="Genomic_DNA"/>
</dbReference>
<comment type="caution">
    <text evidence="1">The sequence shown here is derived from an EMBL/GenBank/DDBJ whole genome shotgun (WGS) entry which is preliminary data.</text>
</comment>
<organism evidence="1 2">
    <name type="scientific">Dyadobacter fermentans</name>
    <dbReference type="NCBI Taxonomy" id="94254"/>
    <lineage>
        <taxon>Bacteria</taxon>
        <taxon>Pseudomonadati</taxon>
        <taxon>Bacteroidota</taxon>
        <taxon>Cytophagia</taxon>
        <taxon>Cytophagales</taxon>
        <taxon>Spirosomataceae</taxon>
        <taxon>Dyadobacter</taxon>
    </lineage>
</organism>
<accession>A0ABU1R8A0</accession>
<keyword evidence="2" id="KW-1185">Reference proteome</keyword>
<gene>
    <name evidence="1" type="ORF">J2W84_005889</name>
</gene>
<protein>
    <submittedName>
        <fullName evidence="1">Uncharacterized protein</fullName>
    </submittedName>
</protein>
<sequence>MGKRTTIFFTDNDADGRFLFSEAIKLGYPWLEIVEAEIGSSF</sequence>
<name>A0ABU1R8A0_9BACT</name>
<evidence type="ECO:0000313" key="2">
    <source>
        <dbReference type="Proteomes" id="UP001264980"/>
    </source>
</evidence>
<dbReference type="Proteomes" id="UP001264980">
    <property type="component" value="Unassembled WGS sequence"/>
</dbReference>
<proteinExistence type="predicted"/>
<reference evidence="1 2" key="1">
    <citation type="submission" date="2023-07" db="EMBL/GenBank/DDBJ databases">
        <title>Sorghum-associated microbial communities from plants grown in Nebraska, USA.</title>
        <authorList>
            <person name="Schachtman D."/>
        </authorList>
    </citation>
    <scope>NUCLEOTIDE SEQUENCE [LARGE SCALE GENOMIC DNA]</scope>
    <source>
        <strain evidence="1 2">BE57</strain>
    </source>
</reference>
<evidence type="ECO:0000313" key="1">
    <source>
        <dbReference type="EMBL" id="MDR6808825.1"/>
    </source>
</evidence>
<dbReference type="RefSeq" id="WP_309991285.1">
    <property type="nucleotide sequence ID" value="NZ_JAVDTI010000007.1"/>
</dbReference>